<dbReference type="PANTHER" id="PTHR30636:SF3">
    <property type="entry name" value="UPF0701 PROTEIN YICC"/>
    <property type="match status" value="1"/>
</dbReference>
<feature type="domain" description="Endoribonuclease YicC-like N-terminal" evidence="6">
    <location>
        <begin position="3"/>
        <end position="170"/>
    </location>
</feature>
<dbReference type="AlphaFoldDB" id="A0A2U3JVE0"/>
<organism evidence="8 9">
    <name type="scientific">Candidatus Sulfotelmatobacter kueseliae</name>
    <dbReference type="NCBI Taxonomy" id="2042962"/>
    <lineage>
        <taxon>Bacteria</taxon>
        <taxon>Pseudomonadati</taxon>
        <taxon>Acidobacteriota</taxon>
        <taxon>Terriglobia</taxon>
        <taxon>Terriglobales</taxon>
        <taxon>Candidatus Korobacteraceae</taxon>
        <taxon>Candidatus Sulfotelmatobacter</taxon>
    </lineage>
</organism>
<dbReference type="Pfam" id="PF08340">
    <property type="entry name" value="YicC-like_C"/>
    <property type="match status" value="1"/>
</dbReference>
<keyword evidence="4" id="KW-0378">Hydrolase</keyword>
<accession>A0A2U3JVE0</accession>
<feature type="domain" description="Endoribonuclease YicC-like C-terminal" evidence="7">
    <location>
        <begin position="189"/>
        <end position="312"/>
    </location>
</feature>
<dbReference type="Pfam" id="PF03755">
    <property type="entry name" value="YicC-like_N"/>
    <property type="match status" value="1"/>
</dbReference>
<comment type="similarity">
    <text evidence="5">Belongs to the YicC/YloC family.</text>
</comment>
<name>A0A2U3JVE0_9BACT</name>
<reference evidence="9" key="1">
    <citation type="submission" date="2018-02" db="EMBL/GenBank/DDBJ databases">
        <authorList>
            <person name="Hausmann B."/>
        </authorList>
    </citation>
    <scope>NUCLEOTIDE SEQUENCE [LARGE SCALE GENOMIC DNA]</scope>
    <source>
        <strain evidence="9">Peat soil MAG SbA1</strain>
    </source>
</reference>
<evidence type="ECO:0000313" key="8">
    <source>
        <dbReference type="EMBL" id="SPF31298.1"/>
    </source>
</evidence>
<evidence type="ECO:0000256" key="1">
    <source>
        <dbReference type="ARBA" id="ARBA00001968"/>
    </source>
</evidence>
<dbReference type="InterPro" id="IPR013527">
    <property type="entry name" value="YicC-like_N"/>
</dbReference>
<dbReference type="NCBIfam" id="TIGR00255">
    <property type="entry name" value="YicC/YloC family endoribonuclease"/>
    <property type="match status" value="1"/>
</dbReference>
<proteinExistence type="inferred from homology"/>
<dbReference type="OrthoDB" id="9771229at2"/>
<keyword evidence="2" id="KW-0540">Nuclease</keyword>
<evidence type="ECO:0008006" key="10">
    <source>
        <dbReference type="Google" id="ProtNLM"/>
    </source>
</evidence>
<comment type="cofactor">
    <cofactor evidence="1">
        <name>a divalent metal cation</name>
        <dbReference type="ChEBI" id="CHEBI:60240"/>
    </cofactor>
</comment>
<dbReference type="GO" id="GO:0004521">
    <property type="term" value="F:RNA endonuclease activity"/>
    <property type="evidence" value="ECO:0007669"/>
    <property type="project" value="InterPro"/>
</dbReference>
<evidence type="ECO:0000256" key="4">
    <source>
        <dbReference type="ARBA" id="ARBA00022801"/>
    </source>
</evidence>
<evidence type="ECO:0000256" key="2">
    <source>
        <dbReference type="ARBA" id="ARBA00022722"/>
    </source>
</evidence>
<dbReference type="EMBL" id="OMOD01000001">
    <property type="protein sequence ID" value="SPF31298.1"/>
    <property type="molecule type" value="Genomic_DNA"/>
</dbReference>
<evidence type="ECO:0000256" key="3">
    <source>
        <dbReference type="ARBA" id="ARBA00022759"/>
    </source>
</evidence>
<keyword evidence="3" id="KW-0255">Endonuclease</keyword>
<evidence type="ECO:0000256" key="5">
    <source>
        <dbReference type="ARBA" id="ARBA00035648"/>
    </source>
</evidence>
<sequence length="312" mass="34536">MPIRSMTGFAQVRGEVQRQNGKSTDVAASAGPSHGRLAFALSLKSVNHRFLDLHFRLPSGTDSLEMQLRRLLKEKMARGHVEVSLSLERAAGETFVLNREFVGGYIAAFKAAAAEFSLPVEPDLNAVLRIPGALDSAADAADGEIEAVVMARVGEALERLNQMREEEGRGIVRELRQRMAHLLEAGRSVQQHRRAVLQNYSERLQARLQEMLGASVDRERVLQEAALLVDRSDIQEEIVRLETHVQHFLGLLDEGGEIGKKLDFLLQEMNREANTLLSKTSGLAGEALKITEAGLAMKAEIEKSREQVQNLE</sequence>
<dbReference type="PANTHER" id="PTHR30636">
    <property type="entry name" value="UPF0701 PROTEIN YICC"/>
    <property type="match status" value="1"/>
</dbReference>
<dbReference type="Proteomes" id="UP000238701">
    <property type="component" value="Unassembled WGS sequence"/>
</dbReference>
<evidence type="ECO:0000259" key="6">
    <source>
        <dbReference type="Pfam" id="PF03755"/>
    </source>
</evidence>
<protein>
    <recommendedName>
        <fullName evidence="10">YicC family protein</fullName>
    </recommendedName>
</protein>
<dbReference type="GO" id="GO:0016787">
    <property type="term" value="F:hydrolase activity"/>
    <property type="evidence" value="ECO:0007669"/>
    <property type="project" value="UniProtKB-KW"/>
</dbReference>
<evidence type="ECO:0000259" key="7">
    <source>
        <dbReference type="Pfam" id="PF08340"/>
    </source>
</evidence>
<gene>
    <name evidence="8" type="ORF">SBA1_10020</name>
</gene>
<evidence type="ECO:0000313" key="9">
    <source>
        <dbReference type="Proteomes" id="UP000238701"/>
    </source>
</evidence>
<dbReference type="InterPro" id="IPR005229">
    <property type="entry name" value="YicC/YloC-like"/>
</dbReference>
<dbReference type="InterPro" id="IPR013551">
    <property type="entry name" value="YicC-like_C"/>
</dbReference>